<dbReference type="GO" id="GO:0016020">
    <property type="term" value="C:membrane"/>
    <property type="evidence" value="ECO:0007669"/>
    <property type="project" value="UniProtKB-SubCell"/>
</dbReference>
<protein>
    <recommendedName>
        <fullName evidence="8">GDT1 family protein</fullName>
    </recommendedName>
</protein>
<evidence type="ECO:0000313" key="7">
    <source>
        <dbReference type="EMBL" id="GAJ22084.1"/>
    </source>
</evidence>
<feature type="transmembrane region" description="Helical" evidence="6">
    <location>
        <begin position="75"/>
        <end position="96"/>
    </location>
</feature>
<evidence type="ECO:0000256" key="6">
    <source>
        <dbReference type="SAM" id="Phobius"/>
    </source>
</evidence>
<dbReference type="InterPro" id="IPR001727">
    <property type="entry name" value="GDT1-like"/>
</dbReference>
<feature type="transmembrane region" description="Helical" evidence="6">
    <location>
        <begin position="12"/>
        <end position="29"/>
    </location>
</feature>
<dbReference type="AlphaFoldDB" id="X1UX89"/>
<evidence type="ECO:0000256" key="3">
    <source>
        <dbReference type="ARBA" id="ARBA00022692"/>
    </source>
</evidence>
<accession>X1UX89</accession>
<organism evidence="7">
    <name type="scientific">marine sediment metagenome</name>
    <dbReference type="NCBI Taxonomy" id="412755"/>
    <lineage>
        <taxon>unclassified sequences</taxon>
        <taxon>metagenomes</taxon>
        <taxon>ecological metagenomes</taxon>
    </lineage>
</organism>
<dbReference type="Pfam" id="PF01169">
    <property type="entry name" value="GDT1"/>
    <property type="match status" value="1"/>
</dbReference>
<evidence type="ECO:0000256" key="5">
    <source>
        <dbReference type="ARBA" id="ARBA00023136"/>
    </source>
</evidence>
<gene>
    <name evidence="7" type="ORF">S12H4_60340</name>
</gene>
<dbReference type="GO" id="GO:0046873">
    <property type="term" value="F:metal ion transmembrane transporter activity"/>
    <property type="evidence" value="ECO:0007669"/>
    <property type="project" value="InterPro"/>
</dbReference>
<feature type="non-terminal residue" evidence="7">
    <location>
        <position position="1"/>
    </location>
</feature>
<feature type="transmembrane region" description="Helical" evidence="6">
    <location>
        <begin position="108"/>
        <end position="126"/>
    </location>
</feature>
<comment type="similarity">
    <text evidence="2">Belongs to the GDT1 family.</text>
</comment>
<evidence type="ECO:0000256" key="1">
    <source>
        <dbReference type="ARBA" id="ARBA00004141"/>
    </source>
</evidence>
<name>X1UX89_9ZZZZ</name>
<keyword evidence="5 6" id="KW-0472">Membrane</keyword>
<comment type="caution">
    <text evidence="7">The sequence shown here is derived from an EMBL/GenBank/DDBJ whole genome shotgun (WGS) entry which is preliminary data.</text>
</comment>
<sequence>GSWIINIVPIRLLKIFSGIIFIIFGVLILRNKEGREKSKSYFKNSFLSVFALIFITEWGDKTQIASGIFATKYNALMVLIGAITALALLSVIAIYLGRFVSNKVDKKVVTKIAGTVFILMGISFFLF</sequence>
<evidence type="ECO:0000256" key="2">
    <source>
        <dbReference type="ARBA" id="ARBA00009190"/>
    </source>
</evidence>
<dbReference type="PANTHER" id="PTHR12608:SF1">
    <property type="entry name" value="TRANSMEMBRANE PROTEIN 165"/>
    <property type="match status" value="1"/>
</dbReference>
<keyword evidence="4 6" id="KW-1133">Transmembrane helix</keyword>
<comment type="subcellular location">
    <subcellularLocation>
        <location evidence="1">Membrane</location>
        <topology evidence="1">Multi-pass membrane protein</topology>
    </subcellularLocation>
</comment>
<evidence type="ECO:0000256" key="4">
    <source>
        <dbReference type="ARBA" id="ARBA00022989"/>
    </source>
</evidence>
<feature type="transmembrane region" description="Helical" evidence="6">
    <location>
        <begin position="41"/>
        <end position="59"/>
    </location>
</feature>
<keyword evidence="3 6" id="KW-0812">Transmembrane</keyword>
<dbReference type="PANTHER" id="PTHR12608">
    <property type="entry name" value="TRANSMEMBRANE PROTEIN HTP-1 RELATED"/>
    <property type="match status" value="1"/>
</dbReference>
<dbReference type="EMBL" id="BARW01039690">
    <property type="protein sequence ID" value="GAJ22084.1"/>
    <property type="molecule type" value="Genomic_DNA"/>
</dbReference>
<proteinExistence type="inferred from homology"/>
<reference evidence="7" key="1">
    <citation type="journal article" date="2014" name="Front. Microbiol.">
        <title>High frequency of phylogenetically diverse reductive dehalogenase-homologous genes in deep subseafloor sedimentary metagenomes.</title>
        <authorList>
            <person name="Kawai M."/>
            <person name="Futagami T."/>
            <person name="Toyoda A."/>
            <person name="Takaki Y."/>
            <person name="Nishi S."/>
            <person name="Hori S."/>
            <person name="Arai W."/>
            <person name="Tsubouchi T."/>
            <person name="Morono Y."/>
            <person name="Uchiyama I."/>
            <person name="Ito T."/>
            <person name="Fujiyama A."/>
            <person name="Inagaki F."/>
            <person name="Takami H."/>
        </authorList>
    </citation>
    <scope>NUCLEOTIDE SEQUENCE</scope>
    <source>
        <strain evidence="7">Expedition CK06-06</strain>
    </source>
</reference>
<evidence type="ECO:0008006" key="8">
    <source>
        <dbReference type="Google" id="ProtNLM"/>
    </source>
</evidence>